<accession>B4CWC9</accession>
<evidence type="ECO:0000256" key="2">
    <source>
        <dbReference type="SAM" id="Phobius"/>
    </source>
</evidence>
<dbReference type="EMBL" id="ABVL01000002">
    <property type="protein sequence ID" value="EDY21721.1"/>
    <property type="molecule type" value="Genomic_DNA"/>
</dbReference>
<sequence>MEEYGPPFLLESVSSVKSVALSESGFMLSQAMLASFGEHAHRSPPCLNLKIHSALPISPAARSAFIIGGLFFTFILLAVFGVLHEAQRIRRERDQTKAVNSRTSGGEMVWLPEGKMTMGAVDGAPDELKMHDVKVRGFWMDKTEVTNEQFARFVKETGYITQAERKPVIPDGRTVRAEQREPGGWVFTPPKTPDAAGDIWRYVPGANWRHPEGPQSNIDGREKYPVVQVCWDDAIAFASWAGKRLPTEAEWEYAARGGAMHNPYVWGKEMKPGGRWDANIWQGRFPVEDKAEDGFAGLAPVGTFRTNDYGLADMAGNAWEWCADWYDATYYNRSPHANPPGPEKSDDPDEPSVPKRVARGGSYLSSENNGAGYRPSARRKVPPGYASCDLGFRCARSIQ</sequence>
<evidence type="ECO:0000313" key="4">
    <source>
        <dbReference type="EMBL" id="EDY21721.1"/>
    </source>
</evidence>
<dbReference type="InterPro" id="IPR005532">
    <property type="entry name" value="SUMF_dom"/>
</dbReference>
<organism evidence="4 5">
    <name type="scientific">Chthoniobacter flavus Ellin428</name>
    <dbReference type="NCBI Taxonomy" id="497964"/>
    <lineage>
        <taxon>Bacteria</taxon>
        <taxon>Pseudomonadati</taxon>
        <taxon>Verrucomicrobiota</taxon>
        <taxon>Spartobacteria</taxon>
        <taxon>Chthoniobacterales</taxon>
        <taxon>Chthoniobacteraceae</taxon>
        <taxon>Chthoniobacter</taxon>
    </lineage>
</organism>
<feature type="region of interest" description="Disordered" evidence="1">
    <location>
        <begin position="336"/>
        <end position="384"/>
    </location>
</feature>
<proteinExistence type="predicted"/>
<dbReference type="GO" id="GO:0120147">
    <property type="term" value="F:formylglycine-generating oxidase activity"/>
    <property type="evidence" value="ECO:0007669"/>
    <property type="project" value="TreeGrafter"/>
</dbReference>
<dbReference type="eggNOG" id="COG1262">
    <property type="taxonomic scope" value="Bacteria"/>
</dbReference>
<dbReference type="Proteomes" id="UP000005824">
    <property type="component" value="Unassembled WGS sequence"/>
</dbReference>
<evidence type="ECO:0000256" key="1">
    <source>
        <dbReference type="SAM" id="MobiDB-lite"/>
    </source>
</evidence>
<comment type="caution">
    <text evidence="4">The sequence shown here is derived from an EMBL/GenBank/DDBJ whole genome shotgun (WGS) entry which is preliminary data.</text>
</comment>
<feature type="transmembrane region" description="Helical" evidence="2">
    <location>
        <begin position="64"/>
        <end position="83"/>
    </location>
</feature>
<dbReference type="InterPro" id="IPR042095">
    <property type="entry name" value="SUMF_sf"/>
</dbReference>
<keyword evidence="2" id="KW-0472">Membrane</keyword>
<reference evidence="4 5" key="1">
    <citation type="journal article" date="2011" name="J. Bacteriol.">
        <title>Genome sequence of Chthoniobacter flavus Ellin428, an aerobic heterotrophic soil bacterium.</title>
        <authorList>
            <person name="Kant R."/>
            <person name="van Passel M.W."/>
            <person name="Palva A."/>
            <person name="Lucas S."/>
            <person name="Lapidus A."/>
            <person name="Glavina Del Rio T."/>
            <person name="Dalin E."/>
            <person name="Tice H."/>
            <person name="Bruce D."/>
            <person name="Goodwin L."/>
            <person name="Pitluck S."/>
            <person name="Larimer F.W."/>
            <person name="Land M.L."/>
            <person name="Hauser L."/>
            <person name="Sangwan P."/>
            <person name="de Vos W.M."/>
            <person name="Janssen P.H."/>
            <person name="Smidt H."/>
        </authorList>
    </citation>
    <scope>NUCLEOTIDE SEQUENCE [LARGE SCALE GENOMIC DNA]</scope>
    <source>
        <strain evidence="4 5">Ellin428</strain>
    </source>
</reference>
<name>B4CWC9_9BACT</name>
<dbReference type="InterPro" id="IPR016187">
    <property type="entry name" value="CTDL_fold"/>
</dbReference>
<dbReference type="SUPFAM" id="SSF56436">
    <property type="entry name" value="C-type lectin-like"/>
    <property type="match status" value="1"/>
</dbReference>
<evidence type="ECO:0000313" key="5">
    <source>
        <dbReference type="Proteomes" id="UP000005824"/>
    </source>
</evidence>
<dbReference type="STRING" id="497964.CfE428DRAFT_0966"/>
<keyword evidence="2" id="KW-1133">Transmembrane helix</keyword>
<gene>
    <name evidence="4" type="ORF">CfE428DRAFT_0966</name>
</gene>
<protein>
    <recommendedName>
        <fullName evidence="3">Sulfatase-modifying factor enzyme-like domain-containing protein</fullName>
    </recommendedName>
</protein>
<dbReference type="AlphaFoldDB" id="B4CWC9"/>
<evidence type="ECO:0000259" key="3">
    <source>
        <dbReference type="Pfam" id="PF03781"/>
    </source>
</evidence>
<dbReference type="InParanoid" id="B4CWC9"/>
<dbReference type="Pfam" id="PF03781">
    <property type="entry name" value="FGE-sulfatase"/>
    <property type="match status" value="1"/>
</dbReference>
<keyword evidence="2" id="KW-0812">Transmembrane</keyword>
<dbReference type="PANTHER" id="PTHR23150">
    <property type="entry name" value="SULFATASE MODIFYING FACTOR 1, 2"/>
    <property type="match status" value="1"/>
</dbReference>
<keyword evidence="5" id="KW-1185">Reference proteome</keyword>
<dbReference type="InterPro" id="IPR051043">
    <property type="entry name" value="Sulfatase_Mod_Factor_Kinase"/>
</dbReference>
<dbReference type="PANTHER" id="PTHR23150:SF19">
    <property type="entry name" value="FORMYLGLYCINE-GENERATING ENZYME"/>
    <property type="match status" value="1"/>
</dbReference>
<dbReference type="Gene3D" id="3.90.1580.10">
    <property type="entry name" value="paralog of FGE (formylglycine-generating enzyme)"/>
    <property type="match status" value="1"/>
</dbReference>
<feature type="domain" description="Sulfatase-modifying factor enzyme-like" evidence="3">
    <location>
        <begin position="106"/>
        <end position="396"/>
    </location>
</feature>